<dbReference type="Proteomes" id="UP000033856">
    <property type="component" value="Unassembled WGS sequence"/>
</dbReference>
<comment type="caution">
    <text evidence="2">The sequence shown here is derived from an EMBL/GenBank/DDBJ whole genome shotgun (WGS) entry which is preliminary data.</text>
</comment>
<accession>A0A0G1AEJ9</accession>
<dbReference type="AlphaFoldDB" id="A0A0G1AEJ9"/>
<dbReference type="Gene3D" id="1.20.5.190">
    <property type="match status" value="1"/>
</dbReference>
<reference evidence="2 3" key="1">
    <citation type="journal article" date="2015" name="Nature">
        <title>rRNA introns, odd ribosomes, and small enigmatic genomes across a large radiation of phyla.</title>
        <authorList>
            <person name="Brown C.T."/>
            <person name="Hug L.A."/>
            <person name="Thomas B.C."/>
            <person name="Sharon I."/>
            <person name="Castelle C.J."/>
            <person name="Singh A."/>
            <person name="Wilkins M.J."/>
            <person name="Williams K.H."/>
            <person name="Banfield J.F."/>
        </authorList>
    </citation>
    <scope>NUCLEOTIDE SEQUENCE [LARGE SCALE GENOMIC DNA]</scope>
</reference>
<feature type="coiled-coil region" evidence="1">
    <location>
        <begin position="43"/>
        <end position="106"/>
    </location>
</feature>
<evidence type="ECO:0000313" key="3">
    <source>
        <dbReference type="Proteomes" id="UP000033856"/>
    </source>
</evidence>
<organism evidence="2 3">
    <name type="scientific">Candidatus Jorgensenbacteria bacterium GW2011_GWF2_41_8</name>
    <dbReference type="NCBI Taxonomy" id="1618667"/>
    <lineage>
        <taxon>Bacteria</taxon>
        <taxon>Candidatus Joergenseniibacteriota</taxon>
    </lineage>
</organism>
<sequence>MKKETKQENNFDSLANMIAAGFDGVDKQFEVVTSDVGNLKSDVSELRSDVGELKSDVSELKSKVSKIDYRVDEIYDILARFEEGDILDLQKRIKILERAVKVLGKQLI</sequence>
<evidence type="ECO:0000313" key="2">
    <source>
        <dbReference type="EMBL" id="KKS23693.1"/>
    </source>
</evidence>
<gene>
    <name evidence="2" type="ORF">UU83_C0043G0010</name>
</gene>
<keyword evidence="1" id="KW-0175">Coiled coil</keyword>
<dbReference type="SUPFAM" id="SSF58042">
    <property type="entry name" value="Outer membrane lipoprotein"/>
    <property type="match status" value="1"/>
</dbReference>
<proteinExistence type="predicted"/>
<protein>
    <submittedName>
        <fullName evidence="2">Uncharacterized protein</fullName>
    </submittedName>
</protein>
<evidence type="ECO:0000256" key="1">
    <source>
        <dbReference type="SAM" id="Coils"/>
    </source>
</evidence>
<dbReference type="EMBL" id="LCCD01000043">
    <property type="protein sequence ID" value="KKS23693.1"/>
    <property type="molecule type" value="Genomic_DNA"/>
</dbReference>
<name>A0A0G1AEJ9_9BACT</name>